<protein>
    <submittedName>
        <fullName evidence="2">VUT family protein</fullName>
    </submittedName>
</protein>
<keyword evidence="3" id="KW-1185">Reference proteome</keyword>
<dbReference type="PANTHER" id="PTHR34300:SF2">
    <property type="entry name" value="QUEUOSINE PRECURSOR TRANSPORTER-RELATED"/>
    <property type="match status" value="1"/>
</dbReference>
<keyword evidence="1" id="KW-0472">Membrane</keyword>
<feature type="transmembrane region" description="Helical" evidence="1">
    <location>
        <begin position="110"/>
        <end position="130"/>
    </location>
</feature>
<evidence type="ECO:0000256" key="1">
    <source>
        <dbReference type="SAM" id="Phobius"/>
    </source>
</evidence>
<organism evidence="2 3">
    <name type="scientific">Paenibacillus thermoaerophilus</name>
    <dbReference type="NCBI Taxonomy" id="1215385"/>
    <lineage>
        <taxon>Bacteria</taxon>
        <taxon>Bacillati</taxon>
        <taxon>Bacillota</taxon>
        <taxon>Bacilli</taxon>
        <taxon>Bacillales</taxon>
        <taxon>Paenibacillaceae</taxon>
        <taxon>Paenibacillus</taxon>
    </lineage>
</organism>
<feature type="transmembrane region" description="Helical" evidence="1">
    <location>
        <begin position="151"/>
        <end position="170"/>
    </location>
</feature>
<reference evidence="3" key="1">
    <citation type="journal article" date="2019" name="Int. J. Syst. Evol. Microbiol.">
        <title>The Global Catalogue of Microorganisms (GCM) 10K type strain sequencing project: providing services to taxonomists for standard genome sequencing and annotation.</title>
        <authorList>
            <consortium name="The Broad Institute Genomics Platform"/>
            <consortium name="The Broad Institute Genome Sequencing Center for Infectious Disease"/>
            <person name="Wu L."/>
            <person name="Ma J."/>
        </authorList>
    </citation>
    <scope>NUCLEOTIDE SEQUENCE [LARGE SCALE GENOMIC DNA]</scope>
    <source>
        <strain evidence="3">JCM 18657</strain>
    </source>
</reference>
<sequence>MLIGLYLAAIAGANVLTAKFAPLEFGSMLVPAGTFLIGATFMLRDFVQKAIGRRNTYRAIAAAMALSAVTSYALGDTLWIVFASAVTFMLSETADTEIFTKQRGSMARRVLFSGLVGGSIDSAVFVLVGLSPLGAGFLPWEAIWQAIAGQMLLKAAMQALGAAALVLAAGRKPVAG</sequence>
<keyword evidence="1" id="KW-0812">Transmembrane</keyword>
<name>A0ABW2V5H7_9BACL</name>
<dbReference type="EMBL" id="JBHTGQ010000014">
    <property type="protein sequence ID" value="MFC7749533.1"/>
    <property type="molecule type" value="Genomic_DNA"/>
</dbReference>
<dbReference type="InterPro" id="IPR003744">
    <property type="entry name" value="YhhQ"/>
</dbReference>
<comment type="caution">
    <text evidence="2">The sequence shown here is derived from an EMBL/GenBank/DDBJ whole genome shotgun (WGS) entry which is preliminary data.</text>
</comment>
<accession>A0ABW2V5H7</accession>
<feature type="transmembrane region" description="Helical" evidence="1">
    <location>
        <begin position="59"/>
        <end position="90"/>
    </location>
</feature>
<dbReference type="Proteomes" id="UP001596528">
    <property type="component" value="Unassembled WGS sequence"/>
</dbReference>
<evidence type="ECO:0000313" key="2">
    <source>
        <dbReference type="EMBL" id="MFC7749533.1"/>
    </source>
</evidence>
<keyword evidence="1" id="KW-1133">Transmembrane helix</keyword>
<dbReference type="Pfam" id="PF02592">
    <property type="entry name" value="Vut_1"/>
    <property type="match status" value="1"/>
</dbReference>
<gene>
    <name evidence="2" type="ORF">ACFQWB_06180</name>
</gene>
<dbReference type="PANTHER" id="PTHR34300">
    <property type="entry name" value="QUEUOSINE PRECURSOR TRANSPORTER-RELATED"/>
    <property type="match status" value="1"/>
</dbReference>
<proteinExistence type="predicted"/>
<dbReference type="RefSeq" id="WP_138788502.1">
    <property type="nucleotide sequence ID" value="NZ_JBHTGQ010000014.1"/>
</dbReference>
<evidence type="ECO:0000313" key="3">
    <source>
        <dbReference type="Proteomes" id="UP001596528"/>
    </source>
</evidence>
<feature type="transmembrane region" description="Helical" evidence="1">
    <location>
        <begin position="28"/>
        <end position="47"/>
    </location>
</feature>